<organism evidence="3 4">
    <name type="scientific">Turicibacter bilis</name>
    <dbReference type="NCBI Taxonomy" id="2735723"/>
    <lineage>
        <taxon>Bacteria</taxon>
        <taxon>Bacillati</taxon>
        <taxon>Bacillota</taxon>
        <taxon>Erysipelotrichia</taxon>
        <taxon>Erysipelotrichales</taxon>
        <taxon>Turicibacteraceae</taxon>
        <taxon>Turicibacter</taxon>
    </lineage>
</organism>
<evidence type="ECO:0000259" key="1">
    <source>
        <dbReference type="Pfam" id="PF00534"/>
    </source>
</evidence>
<dbReference type="CDD" id="cd03801">
    <property type="entry name" value="GT4_PimA-like"/>
    <property type="match status" value="1"/>
</dbReference>
<sequence length="399" mass="45937">MKILFVSSDQIPHIGGKSTHILDLMDGLNNLGNETYLLSLNDVHKLKILLLKMMLLPFRLINKKYYRYLYIIFYRIIFSRCIIQFVNKHHVDVICAQDPIAACACKEVNKRYNVPIHLTMHTYFGIENTLDNTNINIESKVLKKIVDFELGCIDIVRAITTVDQRILRHVQQQIGNKKIILSSISNFTNTERFKPVSNEQKKIIRDKYNYSENDFIILCSRRLVEKNGVKYLLKAINHMQCKENILVLIIGDGIQKQNLVEYTYNNNINHIIKFLGNVDNKDIHEYYQLSDISVVPSITVNGLQEATSISAIESMACGVPVLASNIGGLTELIENNFTGILFTEKDYKTIANSIEKLKINKEYYRLLSNNSINYISVNHSHLSAANRFKDIFEQIKTIK</sequence>
<name>A0A9Q9CGW6_9FIRM</name>
<dbReference type="RefSeq" id="WP_212724934.1">
    <property type="nucleotide sequence ID" value="NZ_CP071250.1"/>
</dbReference>
<dbReference type="Pfam" id="PF13439">
    <property type="entry name" value="Glyco_transf_4"/>
    <property type="match status" value="1"/>
</dbReference>
<dbReference type="Pfam" id="PF00534">
    <property type="entry name" value="Glycos_transf_1"/>
    <property type="match status" value="1"/>
</dbReference>
<accession>A0A9Q9CGW6</accession>
<dbReference type="AlphaFoldDB" id="A0A9Q9CGW6"/>
<feature type="domain" description="Glycosyltransferase subfamily 4-like N-terminal" evidence="2">
    <location>
        <begin position="14"/>
        <end position="192"/>
    </location>
</feature>
<reference evidence="3" key="1">
    <citation type="submission" date="2021-03" db="EMBL/GenBank/DDBJ databases">
        <title>Comparative Genomics and Metabolomics in the genus Turicibacter.</title>
        <authorList>
            <person name="Maki J."/>
            <person name="Looft T."/>
        </authorList>
    </citation>
    <scope>NUCLEOTIDE SEQUENCE</scope>
    <source>
        <strain evidence="3">ISU324</strain>
    </source>
</reference>
<gene>
    <name evidence="3" type="ORF">J0J70_12175</name>
</gene>
<dbReference type="PANTHER" id="PTHR45947:SF3">
    <property type="entry name" value="SULFOQUINOVOSYL TRANSFERASE SQD2"/>
    <property type="match status" value="1"/>
</dbReference>
<dbReference type="SUPFAM" id="SSF53756">
    <property type="entry name" value="UDP-Glycosyltransferase/glycogen phosphorylase"/>
    <property type="match status" value="1"/>
</dbReference>
<dbReference type="InterPro" id="IPR001296">
    <property type="entry name" value="Glyco_trans_1"/>
</dbReference>
<dbReference type="PANTHER" id="PTHR45947">
    <property type="entry name" value="SULFOQUINOVOSYL TRANSFERASE SQD2"/>
    <property type="match status" value="1"/>
</dbReference>
<evidence type="ECO:0000259" key="2">
    <source>
        <dbReference type="Pfam" id="PF13439"/>
    </source>
</evidence>
<dbReference type="InterPro" id="IPR028098">
    <property type="entry name" value="Glyco_trans_4-like_N"/>
</dbReference>
<feature type="domain" description="Glycosyl transferase family 1" evidence="1">
    <location>
        <begin position="201"/>
        <end position="371"/>
    </location>
</feature>
<dbReference type="Gene3D" id="3.40.50.2000">
    <property type="entry name" value="Glycogen Phosphorylase B"/>
    <property type="match status" value="2"/>
</dbReference>
<dbReference type="InterPro" id="IPR050194">
    <property type="entry name" value="Glycosyltransferase_grp1"/>
</dbReference>
<dbReference type="GO" id="GO:0016757">
    <property type="term" value="F:glycosyltransferase activity"/>
    <property type="evidence" value="ECO:0007669"/>
    <property type="project" value="InterPro"/>
</dbReference>
<proteinExistence type="predicted"/>
<evidence type="ECO:0000313" key="3">
    <source>
        <dbReference type="EMBL" id="UUF08315.1"/>
    </source>
</evidence>
<evidence type="ECO:0000313" key="4">
    <source>
        <dbReference type="Proteomes" id="UP001058072"/>
    </source>
</evidence>
<dbReference type="Proteomes" id="UP001058072">
    <property type="component" value="Chromosome"/>
</dbReference>
<dbReference type="EMBL" id="CP071250">
    <property type="protein sequence ID" value="UUF08315.1"/>
    <property type="molecule type" value="Genomic_DNA"/>
</dbReference>
<protein>
    <submittedName>
        <fullName evidence="3">Glycosyltransferase family 4 protein</fullName>
    </submittedName>
</protein>